<keyword evidence="6" id="KW-1185">Reference proteome</keyword>
<dbReference type="InterPro" id="IPR028098">
    <property type="entry name" value="Glyco_trans_4-like_N"/>
</dbReference>
<keyword evidence="2 5" id="KW-0808">Transferase</keyword>
<gene>
    <name evidence="5" type="ordered locus">Afer_0489</name>
</gene>
<evidence type="ECO:0000313" key="6">
    <source>
        <dbReference type="Proteomes" id="UP000000771"/>
    </source>
</evidence>
<organism evidence="5 6">
    <name type="scientific">Acidimicrobium ferrooxidans (strain DSM 10331 / JCM 15462 / NBRC 103882 / ICP)</name>
    <dbReference type="NCBI Taxonomy" id="525909"/>
    <lineage>
        <taxon>Bacteria</taxon>
        <taxon>Bacillati</taxon>
        <taxon>Actinomycetota</taxon>
        <taxon>Acidimicrobiia</taxon>
        <taxon>Acidimicrobiales</taxon>
        <taxon>Acidimicrobiaceae</taxon>
        <taxon>Acidimicrobium</taxon>
    </lineage>
</organism>
<dbReference type="Gene3D" id="3.40.50.2000">
    <property type="entry name" value="Glycogen Phosphorylase B"/>
    <property type="match status" value="2"/>
</dbReference>
<dbReference type="SUPFAM" id="SSF53756">
    <property type="entry name" value="UDP-Glycosyltransferase/glycogen phosphorylase"/>
    <property type="match status" value="1"/>
</dbReference>
<dbReference type="KEGG" id="afo:Afer_0489"/>
<evidence type="ECO:0000313" key="5">
    <source>
        <dbReference type="EMBL" id="ACU53456.1"/>
    </source>
</evidence>
<dbReference type="eggNOG" id="COG0438">
    <property type="taxonomic scope" value="Bacteria"/>
</dbReference>
<keyword evidence="1" id="KW-0328">Glycosyltransferase</keyword>
<dbReference type="CDD" id="cd03801">
    <property type="entry name" value="GT4_PimA-like"/>
    <property type="match status" value="1"/>
</dbReference>
<accession>C7M362</accession>
<name>C7M362_ACIFD</name>
<dbReference type="Pfam" id="PF13439">
    <property type="entry name" value="Glyco_transf_4"/>
    <property type="match status" value="1"/>
</dbReference>
<dbReference type="CAZy" id="GT4">
    <property type="family name" value="Glycosyltransferase Family 4"/>
</dbReference>
<dbReference type="EMBL" id="CP001631">
    <property type="protein sequence ID" value="ACU53456.1"/>
    <property type="molecule type" value="Genomic_DNA"/>
</dbReference>
<evidence type="ECO:0000259" key="3">
    <source>
        <dbReference type="Pfam" id="PF00534"/>
    </source>
</evidence>
<protein>
    <submittedName>
        <fullName evidence="5">Glycosyl transferase group 1</fullName>
    </submittedName>
</protein>
<dbReference type="HOGENOM" id="CLU_009583_27_4_11"/>
<dbReference type="PANTHER" id="PTHR46401:SF2">
    <property type="entry name" value="GLYCOSYLTRANSFERASE WBBK-RELATED"/>
    <property type="match status" value="1"/>
</dbReference>
<dbReference type="Proteomes" id="UP000000771">
    <property type="component" value="Chromosome"/>
</dbReference>
<dbReference type="InterPro" id="IPR001296">
    <property type="entry name" value="Glyco_trans_1"/>
</dbReference>
<dbReference type="GO" id="GO:0016757">
    <property type="term" value="F:glycosyltransferase activity"/>
    <property type="evidence" value="ECO:0007669"/>
    <property type="project" value="UniProtKB-KW"/>
</dbReference>
<feature type="domain" description="Glycosyl transferase family 1" evidence="3">
    <location>
        <begin position="243"/>
        <end position="379"/>
    </location>
</feature>
<proteinExistence type="predicted"/>
<dbReference type="Pfam" id="PF00534">
    <property type="entry name" value="Glycos_transf_1"/>
    <property type="match status" value="1"/>
</dbReference>
<reference evidence="5 6" key="1">
    <citation type="journal article" date="2009" name="Stand. Genomic Sci.">
        <title>Complete genome sequence of Acidimicrobium ferrooxidans type strain (ICP).</title>
        <authorList>
            <person name="Clum A."/>
            <person name="Nolan M."/>
            <person name="Lang E."/>
            <person name="Glavina Del Rio T."/>
            <person name="Tice H."/>
            <person name="Copeland A."/>
            <person name="Cheng J.F."/>
            <person name="Lucas S."/>
            <person name="Chen F."/>
            <person name="Bruce D."/>
            <person name="Goodwin L."/>
            <person name="Pitluck S."/>
            <person name="Ivanova N."/>
            <person name="Mavrommatis K."/>
            <person name="Mikhailova N."/>
            <person name="Pati A."/>
            <person name="Chen A."/>
            <person name="Palaniappan K."/>
            <person name="Goker M."/>
            <person name="Spring S."/>
            <person name="Land M."/>
            <person name="Hauser L."/>
            <person name="Chang Y.J."/>
            <person name="Jeffries C.C."/>
            <person name="Chain P."/>
            <person name="Bristow J."/>
            <person name="Eisen J.A."/>
            <person name="Markowitz V."/>
            <person name="Hugenholtz P."/>
            <person name="Kyrpides N.C."/>
            <person name="Klenk H.P."/>
            <person name="Lapidus A."/>
        </authorList>
    </citation>
    <scope>NUCLEOTIDE SEQUENCE [LARGE SCALE GENOMIC DNA]</scope>
    <source>
        <strain evidence="6">DSM 10331 / JCM 15462 / NBRC 103882 / ICP</strain>
    </source>
</reference>
<sequence length="409" mass="43804">MAEDRLRIALTVYRGNPTSGGQGVYTAELARRLVARGHSVTVVSGPPYPALAESIRLEPLGGLDLLRQPDPFRRPRLDELTDAYDLAEVALLATGAFPDPRAFGLRFRAWWRREGHRFDLVHDNQSLTPAHAELVRDGVPVVAAIHHPITVDRQLALAAAGSVKERIGLRRFFGFVPMQVRTARVMPRVLTVSSASARDISRELGVARSRLRVVPIGVDAEVFRPLEGVQRTATLLATTASADVPLKGLGVLLLALARLPSDVELVVMGPRREGSPIEALIGQLGLGERVHLVGAVSRERMVEVYASAAVAVVPSMYEGFSLPAVEAMACGVPLVATTGGALAEVVGGLAPQVPPGDPVALAQAIAAQLADPAGARERAASARSRVLARYSWDEAARRTEQVYREVLEA</sequence>
<evidence type="ECO:0000256" key="1">
    <source>
        <dbReference type="ARBA" id="ARBA00022676"/>
    </source>
</evidence>
<dbReference type="STRING" id="525909.Afer_0489"/>
<feature type="domain" description="Glycosyltransferase subfamily 4-like N-terminal" evidence="4">
    <location>
        <begin position="20"/>
        <end position="221"/>
    </location>
</feature>
<evidence type="ECO:0000259" key="4">
    <source>
        <dbReference type="Pfam" id="PF13439"/>
    </source>
</evidence>
<evidence type="ECO:0000256" key="2">
    <source>
        <dbReference type="ARBA" id="ARBA00022679"/>
    </source>
</evidence>
<dbReference type="PANTHER" id="PTHR46401">
    <property type="entry name" value="GLYCOSYLTRANSFERASE WBBK-RELATED"/>
    <property type="match status" value="1"/>
</dbReference>
<dbReference type="RefSeq" id="WP_015797955.1">
    <property type="nucleotide sequence ID" value="NC_013124.1"/>
</dbReference>
<dbReference type="AlphaFoldDB" id="C7M362"/>
<dbReference type="GO" id="GO:0009103">
    <property type="term" value="P:lipopolysaccharide biosynthetic process"/>
    <property type="evidence" value="ECO:0007669"/>
    <property type="project" value="TreeGrafter"/>
</dbReference>
<dbReference type="OrthoDB" id="8555507at2"/>